<organism evidence="2 3">
    <name type="scientific">Streptomyces althioticus subsp. attaecolombicae</name>
    <dbReference type="NCBI Taxonomy" id="3075534"/>
    <lineage>
        <taxon>Bacteria</taxon>
        <taxon>Bacillati</taxon>
        <taxon>Actinomycetota</taxon>
        <taxon>Actinomycetes</taxon>
        <taxon>Kitasatosporales</taxon>
        <taxon>Streptomycetaceae</taxon>
        <taxon>Streptomyces</taxon>
        <taxon>Streptomyces althioticus group</taxon>
    </lineage>
</organism>
<accession>A0ABU3I7J0</accession>
<feature type="compositionally biased region" description="Basic and acidic residues" evidence="1">
    <location>
        <begin position="115"/>
        <end position="127"/>
    </location>
</feature>
<reference evidence="2" key="1">
    <citation type="submission" date="2024-05" db="EMBL/GenBank/DDBJ databases">
        <title>30 novel species of actinomycetes from the DSMZ collection.</title>
        <authorList>
            <person name="Nouioui I."/>
        </authorList>
    </citation>
    <scope>NUCLEOTIDE SEQUENCE</scope>
    <source>
        <strain evidence="2">DSM 41972</strain>
    </source>
</reference>
<feature type="region of interest" description="Disordered" evidence="1">
    <location>
        <begin position="65"/>
        <end position="185"/>
    </location>
</feature>
<evidence type="ECO:0000313" key="2">
    <source>
        <dbReference type="EMBL" id="MDT3728692.1"/>
    </source>
</evidence>
<name>A0ABU3I7J0_9ACTN</name>
<gene>
    <name evidence="2" type="ORF">ROS62_29010</name>
</gene>
<feature type="compositionally biased region" description="Polar residues" evidence="1">
    <location>
        <begin position="175"/>
        <end position="185"/>
    </location>
</feature>
<proteinExistence type="predicted"/>
<evidence type="ECO:0000256" key="1">
    <source>
        <dbReference type="SAM" id="MobiDB-lite"/>
    </source>
</evidence>
<comment type="caution">
    <text evidence="2">The sequence shown here is derived from an EMBL/GenBank/DDBJ whole genome shotgun (WGS) entry which is preliminary data.</text>
</comment>
<keyword evidence="3" id="KW-1185">Reference proteome</keyword>
<dbReference type="RefSeq" id="WP_337675309.1">
    <property type="nucleotide sequence ID" value="NZ_JAVSGH010000062.1"/>
</dbReference>
<sequence>MHLSRLPGAGRVGRAAGTALDALGAVSPRGRRIAVYTGAGVLGVAGLVEWPVALTGAAVAWLTRPRDGGETADGTRRPPAEDEAWSAATREGVRVLVVDDEQSITELVPPADRSTAADRREARDTGPGDRLTPTRHHPAPRVQPAKVGDEGTASALKQVAAATGHDDGAGRPGPTRSSARRNAND</sequence>
<evidence type="ECO:0000313" key="3">
    <source>
        <dbReference type="Proteomes" id="UP001181313"/>
    </source>
</evidence>
<protein>
    <submittedName>
        <fullName evidence="2">Uncharacterized protein</fullName>
    </submittedName>
</protein>
<dbReference type="Proteomes" id="UP001181313">
    <property type="component" value="Unassembled WGS sequence"/>
</dbReference>
<feature type="compositionally biased region" description="Basic and acidic residues" evidence="1">
    <location>
        <begin position="65"/>
        <end position="80"/>
    </location>
</feature>
<dbReference type="EMBL" id="JAVSGH010000062">
    <property type="protein sequence ID" value="MDT3728692.1"/>
    <property type="molecule type" value="Genomic_DNA"/>
</dbReference>